<dbReference type="InterPro" id="IPR038765">
    <property type="entry name" value="Papain-like_cys_pep_sf"/>
</dbReference>
<feature type="compositionally biased region" description="Basic residues" evidence="8">
    <location>
        <begin position="1077"/>
        <end position="1089"/>
    </location>
</feature>
<protein>
    <recommendedName>
        <fullName evidence="3">ubiquitinyl hydrolase 1</fullName>
        <ecNumber evidence="3">3.4.19.12</ecNumber>
    </recommendedName>
</protein>
<dbReference type="GO" id="GO:0004843">
    <property type="term" value="F:cysteine-type deubiquitinase activity"/>
    <property type="evidence" value="ECO:0007669"/>
    <property type="project" value="UniProtKB-EC"/>
</dbReference>
<keyword evidence="4" id="KW-0645">Protease</keyword>
<feature type="compositionally biased region" description="Polar residues" evidence="8">
    <location>
        <begin position="471"/>
        <end position="480"/>
    </location>
</feature>
<feature type="domain" description="DUSP" evidence="10">
    <location>
        <begin position="125"/>
        <end position="250"/>
    </location>
</feature>
<feature type="compositionally biased region" description="Low complexity" evidence="8">
    <location>
        <begin position="1396"/>
        <end position="1414"/>
    </location>
</feature>
<evidence type="ECO:0000256" key="4">
    <source>
        <dbReference type="ARBA" id="ARBA00022670"/>
    </source>
</evidence>
<keyword evidence="6" id="KW-0378">Hydrolase</keyword>
<dbReference type="GeneID" id="89923123"/>
<dbReference type="EC" id="3.4.19.12" evidence="3"/>
<name>A0AAV9PQX8_9PEZI</name>
<evidence type="ECO:0000256" key="2">
    <source>
        <dbReference type="ARBA" id="ARBA00009085"/>
    </source>
</evidence>
<evidence type="ECO:0000259" key="9">
    <source>
        <dbReference type="PROSITE" id="PS50235"/>
    </source>
</evidence>
<dbReference type="SUPFAM" id="SSF143791">
    <property type="entry name" value="DUSP-like"/>
    <property type="match status" value="1"/>
</dbReference>
<keyword evidence="5" id="KW-0833">Ubl conjugation pathway</keyword>
<feature type="compositionally biased region" description="Low complexity" evidence="8">
    <location>
        <begin position="55"/>
        <end position="75"/>
    </location>
</feature>
<feature type="region of interest" description="Disordered" evidence="8">
    <location>
        <begin position="460"/>
        <end position="503"/>
    </location>
</feature>
<comment type="catalytic activity">
    <reaction evidence="1">
        <text>Thiol-dependent hydrolysis of ester, thioester, amide, peptide and isopeptide bonds formed by the C-terminal Gly of ubiquitin (a 76-residue protein attached to proteins as an intracellular targeting signal).</text>
        <dbReference type="EC" id="3.4.19.12"/>
    </reaction>
</comment>
<dbReference type="PROSITE" id="PS50235">
    <property type="entry name" value="USP_3"/>
    <property type="match status" value="1"/>
</dbReference>
<dbReference type="Gene3D" id="3.90.70.10">
    <property type="entry name" value="Cysteine proteinases"/>
    <property type="match status" value="2"/>
</dbReference>
<comment type="caution">
    <text evidence="11">The sequence shown here is derived from an EMBL/GenBank/DDBJ whole genome shotgun (WGS) entry which is preliminary data.</text>
</comment>
<dbReference type="InterPro" id="IPR018200">
    <property type="entry name" value="USP_CS"/>
</dbReference>
<dbReference type="GO" id="GO:0006508">
    <property type="term" value="P:proteolysis"/>
    <property type="evidence" value="ECO:0007669"/>
    <property type="project" value="UniProtKB-KW"/>
</dbReference>
<dbReference type="PROSITE" id="PS00973">
    <property type="entry name" value="USP_2"/>
    <property type="match status" value="1"/>
</dbReference>
<dbReference type="SUPFAM" id="SSF54001">
    <property type="entry name" value="Cysteine proteinases"/>
    <property type="match status" value="1"/>
</dbReference>
<feature type="compositionally biased region" description="Polar residues" evidence="8">
    <location>
        <begin position="897"/>
        <end position="915"/>
    </location>
</feature>
<gene>
    <name evidence="11" type="ORF">LTR77_001776</name>
</gene>
<feature type="domain" description="USP" evidence="9">
    <location>
        <begin position="504"/>
        <end position="1348"/>
    </location>
</feature>
<dbReference type="PROSITE" id="PS00972">
    <property type="entry name" value="USP_1"/>
    <property type="match status" value="1"/>
</dbReference>
<dbReference type="InterPro" id="IPR001394">
    <property type="entry name" value="Peptidase_C19_UCH"/>
</dbReference>
<keyword evidence="12" id="KW-1185">Reference proteome</keyword>
<accession>A0AAV9PQX8</accession>
<feature type="region of interest" description="Disordered" evidence="8">
    <location>
        <begin position="897"/>
        <end position="950"/>
    </location>
</feature>
<dbReference type="Pfam" id="PF06337">
    <property type="entry name" value="DUSP"/>
    <property type="match status" value="1"/>
</dbReference>
<feature type="compositionally biased region" description="Gly residues" evidence="8">
    <location>
        <begin position="1415"/>
        <end position="1424"/>
    </location>
</feature>
<dbReference type="InterPro" id="IPR028889">
    <property type="entry name" value="USP"/>
</dbReference>
<comment type="similarity">
    <text evidence="2">Belongs to the peptidase C19 family.</text>
</comment>
<feature type="region of interest" description="Disordered" evidence="8">
    <location>
        <begin position="278"/>
        <end position="298"/>
    </location>
</feature>
<dbReference type="SUPFAM" id="SSF54236">
    <property type="entry name" value="Ubiquitin-like"/>
    <property type="match status" value="1"/>
</dbReference>
<evidence type="ECO:0000256" key="6">
    <source>
        <dbReference type="ARBA" id="ARBA00022801"/>
    </source>
</evidence>
<proteinExistence type="inferred from homology"/>
<feature type="region of interest" description="Disordered" evidence="8">
    <location>
        <begin position="166"/>
        <end position="189"/>
    </location>
</feature>
<dbReference type="Proteomes" id="UP001337655">
    <property type="component" value="Unassembled WGS sequence"/>
</dbReference>
<feature type="region of interest" description="Disordered" evidence="8">
    <location>
        <begin position="1355"/>
        <end position="1620"/>
    </location>
</feature>
<dbReference type="RefSeq" id="XP_064663363.1">
    <property type="nucleotide sequence ID" value="XM_064799036.1"/>
</dbReference>
<evidence type="ECO:0000256" key="5">
    <source>
        <dbReference type="ARBA" id="ARBA00022786"/>
    </source>
</evidence>
<dbReference type="Gene3D" id="3.30.2230.10">
    <property type="entry name" value="DUSP-like"/>
    <property type="match status" value="1"/>
</dbReference>
<feature type="compositionally biased region" description="Acidic residues" evidence="8">
    <location>
        <begin position="1375"/>
        <end position="1384"/>
    </location>
</feature>
<feature type="compositionally biased region" description="Low complexity" evidence="8">
    <location>
        <begin position="1009"/>
        <end position="1032"/>
    </location>
</feature>
<evidence type="ECO:0000256" key="1">
    <source>
        <dbReference type="ARBA" id="ARBA00000707"/>
    </source>
</evidence>
<dbReference type="CDD" id="cd02674">
    <property type="entry name" value="Peptidase_C19R"/>
    <property type="match status" value="1"/>
</dbReference>
<dbReference type="PANTHER" id="PTHR21646">
    <property type="entry name" value="UBIQUITIN CARBOXYL-TERMINAL HYDROLASE"/>
    <property type="match status" value="1"/>
</dbReference>
<feature type="compositionally biased region" description="Polar residues" evidence="8">
    <location>
        <begin position="1436"/>
        <end position="1449"/>
    </location>
</feature>
<dbReference type="Pfam" id="PF00443">
    <property type="entry name" value="UCH"/>
    <property type="match status" value="1"/>
</dbReference>
<dbReference type="InterPro" id="IPR029071">
    <property type="entry name" value="Ubiquitin-like_domsf"/>
</dbReference>
<dbReference type="PROSITE" id="PS51283">
    <property type="entry name" value="DUSP"/>
    <property type="match status" value="1"/>
</dbReference>
<dbReference type="InterPro" id="IPR050185">
    <property type="entry name" value="Ub_carboxyl-term_hydrolase"/>
</dbReference>
<sequence length="1620" mass="176079">MSGSENGAGEVKKAPSPGRVLGGRSASPAKRSADDMNGTAQRDGVGEGMRDVTPGGQETQETAEDTQTQTQQTGGVDSMDTSAPESVGAETEATSFGSEEDKPPPYQSTEPSPLKIKDYADYTTEDIDKQEASVRQMCQKELEEGQKGIVVSWKWLARVMSRSSDGLKSNQFPKEAREGPIGQVDNSDIVPEAGFDEPILNDIEGQPFIPLKPGLQLGEDIEILTNEAWGVVVAAYGVAPGQKQIGRYVRNTASEESTGTNFQYELWPPIFTIRKVPQPKQDDEEEEAPPLSAPTKSSHELMLRVKQRTRGQMSPDDAVKLVSSRQEKFQKFLARSKEAAGIPKGSKVRIFKALDPATVTMDVQPEGASAAPTSENTDPTSTDKLVVTTEDFNKMEIGKELEHVDVKDQTDDPNYNGSSNMELYVLTQSGTLILEEQIGGPGGGEFKSDKKSGARIKLNLAGLRKNGDSKPGSTTNSRGTSPAPGAGIMTRGRTRRDGRTKGTVGLGNLGNTCYMNSALQCIRSVEELAVYFLSNAYKKDINASNPLGHGGTMAKVYANLLGQMYGDNTSGSVAPKAFKGALGNVAPMFSGYGQQDSQEFLSFLVDALHEDLNRVLKKPYNENPDSTDETVKDPQKIIELGETYRSNHHARNDSVAMDLFSGFYKNTMECPKCDKISITFDPFSLLTVQLPNEGSFQHPVTFIPLRDRAINHAIDCDKGWTVKMLKENIASKHSGVDVDRLWMVEVYNNKVYKVFENSTTLAEAGIQTNDHLFVYELEAAPTNGPSPPSKSALYSTSIYSSKNDEKVPDMDDPKGERFAVPVLSRQKKGTGWDVVLHPLYITVTREEAQNYDVIMRKVLVALSRVTSRPVLSEDAKFGGGLGGAADAEMRDAAPTQHNGTTTIINGENGQVTDTSGSEDDYVKVSVEPTENTQANEAPETDGAEKEDRPIPERFMDPQYHISAGLRKHLFELKYGASNDANLHCTGISSFKDGAVRPMEVRVKKNLRRGSTQSTSSSEESTTSNGTGTNGDDVGSDPDDFGDKPDIMLGGDGSDDETLPGNPLDSAPAMSRKDLRKNGRSGKGKKKGRRGGTITYSKKDRRNFNKGQGNGGSALFGAGKLNNPQQDDEDNPYYIKLGECIILDWHEHGADALFGNTTRDPKDPRGYFVSHSEGKNLPFISDPEVEAKRARRETRRKHGITLDECFQETGKREVLSEDNAWYCNRCKELRRATKTLEIWTMPDILVVHLKRFGGNRSFRDKIDTLVDYPLEGLDMTQRVGLKEEGKEYVYDLFAVDNHFGGLGGGHYTAYARNFFDEVWYDYNDSSCSRMNEDRAQSSAAAYLLFYRRRSDKPLGPPALQELVHDFRNPPTNGEPPADDAEESDAGEGRLGGPNGFSRGPSSAGTGAGAGSLRSGGASGGAGARAGGRALMKKDSESSGATGMGTINGQQLYGPERPPVGADWTFNNLDRSGGGEEGASMSLMQSVEGPDLTPEDDDDAASTTAQMDEDGGNASPRLWNQDDEFEDASDTPYPGWAPSSATRTTPIDEISPPAYSSPPYELDDHNLYTSGRGNLDSLHLNDTGMTGTYEDDDDDAPPPLVLNSDPPTPASGDVQQEHDKLD</sequence>
<evidence type="ECO:0000256" key="7">
    <source>
        <dbReference type="ARBA" id="ARBA00022807"/>
    </source>
</evidence>
<feature type="region of interest" description="Disordered" evidence="8">
    <location>
        <begin position="1002"/>
        <end position="1126"/>
    </location>
</feature>
<dbReference type="InterPro" id="IPR006615">
    <property type="entry name" value="Pept_C19_DUSP"/>
</dbReference>
<evidence type="ECO:0000256" key="8">
    <source>
        <dbReference type="SAM" id="MobiDB-lite"/>
    </source>
</evidence>
<dbReference type="PANTHER" id="PTHR21646:SF24">
    <property type="entry name" value="UBIQUITIN CARBOXYL-TERMINAL HYDROLASE"/>
    <property type="match status" value="1"/>
</dbReference>
<organism evidence="11 12">
    <name type="scientific">Saxophila tyrrhenica</name>
    <dbReference type="NCBI Taxonomy" id="1690608"/>
    <lineage>
        <taxon>Eukaryota</taxon>
        <taxon>Fungi</taxon>
        <taxon>Dikarya</taxon>
        <taxon>Ascomycota</taxon>
        <taxon>Pezizomycotina</taxon>
        <taxon>Dothideomycetes</taxon>
        <taxon>Dothideomycetidae</taxon>
        <taxon>Mycosphaerellales</taxon>
        <taxon>Extremaceae</taxon>
        <taxon>Saxophila</taxon>
    </lineage>
</organism>
<evidence type="ECO:0000313" key="11">
    <source>
        <dbReference type="EMBL" id="KAK5174694.1"/>
    </source>
</evidence>
<reference evidence="11 12" key="1">
    <citation type="submission" date="2023-08" db="EMBL/GenBank/DDBJ databases">
        <title>Black Yeasts Isolated from many extreme environments.</title>
        <authorList>
            <person name="Coleine C."/>
            <person name="Stajich J.E."/>
            <person name="Selbmann L."/>
        </authorList>
    </citation>
    <scope>NUCLEOTIDE SEQUENCE [LARGE SCALE GENOMIC DNA]</scope>
    <source>
        <strain evidence="11 12">CCFEE 5935</strain>
    </source>
</reference>
<dbReference type="InterPro" id="IPR035927">
    <property type="entry name" value="DUSP-like_sf"/>
</dbReference>
<evidence type="ECO:0000313" key="12">
    <source>
        <dbReference type="Proteomes" id="UP001337655"/>
    </source>
</evidence>
<feature type="region of interest" description="Disordered" evidence="8">
    <location>
        <begin position="1"/>
        <end position="119"/>
    </location>
</feature>
<keyword evidence="7" id="KW-0788">Thiol protease</keyword>
<evidence type="ECO:0000259" key="10">
    <source>
        <dbReference type="PROSITE" id="PS51283"/>
    </source>
</evidence>
<dbReference type="GO" id="GO:0016579">
    <property type="term" value="P:protein deubiquitination"/>
    <property type="evidence" value="ECO:0007669"/>
    <property type="project" value="InterPro"/>
</dbReference>
<evidence type="ECO:0000256" key="3">
    <source>
        <dbReference type="ARBA" id="ARBA00012759"/>
    </source>
</evidence>
<dbReference type="EMBL" id="JAVRRT010000002">
    <property type="protein sequence ID" value="KAK5174694.1"/>
    <property type="molecule type" value="Genomic_DNA"/>
</dbReference>